<dbReference type="EMBL" id="JSEY02000059">
    <property type="protein sequence ID" value="KKW48909.1"/>
    <property type="molecule type" value="Genomic_DNA"/>
</dbReference>
<evidence type="ECO:0000256" key="6">
    <source>
        <dbReference type="RuleBase" id="RU365089"/>
    </source>
</evidence>
<keyword evidence="3 6" id="KW-0815">Transposition</keyword>
<keyword evidence="5 6" id="KW-0233">DNA recombination</keyword>
<dbReference type="EMBL" id="JSEY02000082">
    <property type="protein sequence ID" value="KKW48779.1"/>
    <property type="molecule type" value="Genomic_DNA"/>
</dbReference>
<evidence type="ECO:0000313" key="20">
    <source>
        <dbReference type="EMBL" id="KKW48842.1"/>
    </source>
</evidence>
<dbReference type="EMBL" id="JSEY02000039">
    <property type="protein sequence ID" value="KKW49007.1"/>
    <property type="molecule type" value="Genomic_DNA"/>
</dbReference>
<dbReference type="RefSeq" id="WP_046735515.1">
    <property type="nucleotide sequence ID" value="NZ_JSEY02000004.1"/>
</dbReference>
<gene>
    <name evidence="31" type="ORF">NY98_21960</name>
    <name evidence="30" type="ORF">NY98_22300</name>
    <name evidence="29" type="ORF">NY98_22370</name>
    <name evidence="28" type="ORF">NY98_22435</name>
    <name evidence="27" type="ORF">NY98_22465</name>
    <name evidence="26" type="ORF">NY98_22495</name>
    <name evidence="25" type="ORF">NY98_22725</name>
    <name evidence="24" type="ORF">NY98_22840</name>
    <name evidence="23" type="ORF">NY98_22950</name>
    <name evidence="22" type="ORF">NY98_23140</name>
    <name evidence="20" type="ORF">NY98_23165</name>
    <name evidence="21" type="ORF">NY98_23175</name>
    <name evidence="19" type="ORF">NY98_23295</name>
    <name evidence="18" type="ORF">NY98_23440</name>
    <name evidence="17" type="ORF">NY98_23515</name>
    <name evidence="16" type="ORF">NY98_23860</name>
    <name evidence="15" type="ORF">NY98_23915</name>
    <name evidence="14" type="ORF">NY98_23920</name>
    <name evidence="13" type="ORF">NY98_23975</name>
    <name evidence="12" type="ORF">NY98_24010</name>
    <name evidence="11" type="ORF">NY98_24060</name>
    <name evidence="10" type="ORF">NY98_24070</name>
    <name evidence="9" type="ORF">NY98_24085</name>
    <name evidence="8" type="ORF">NY98_24190</name>
    <name evidence="7" type="ORF">NY98_24380</name>
</gene>
<evidence type="ECO:0000313" key="12">
    <source>
        <dbReference type="EMBL" id="KKW48627.1"/>
    </source>
</evidence>
<evidence type="ECO:0000313" key="25">
    <source>
        <dbReference type="EMBL" id="KKW48932.1"/>
    </source>
</evidence>
<dbReference type="EMBL" id="JSEY02000117">
    <property type="protein sequence ID" value="KKW48618.1"/>
    <property type="molecule type" value="Genomic_DNA"/>
</dbReference>
<dbReference type="Proteomes" id="UP000030585">
    <property type="component" value="Unassembled WGS sequence"/>
</dbReference>
<comment type="similarity">
    <text evidence="2 6">Belongs to the transposase mutator family.</text>
</comment>
<evidence type="ECO:0000313" key="24">
    <source>
        <dbReference type="EMBL" id="KKW48909.1"/>
    </source>
</evidence>
<evidence type="ECO:0000256" key="1">
    <source>
        <dbReference type="ARBA" id="ARBA00002190"/>
    </source>
</evidence>
<keyword evidence="6" id="KW-0814">Transposable element</keyword>
<keyword evidence="4 6" id="KW-0238">DNA-binding</keyword>
<dbReference type="EMBL" id="JSEY02000072">
    <property type="protein sequence ID" value="KKW48843.1"/>
    <property type="molecule type" value="Genomic_DNA"/>
</dbReference>
<evidence type="ECO:0000313" key="14">
    <source>
        <dbReference type="EMBL" id="KKW48641.1"/>
    </source>
</evidence>
<organism evidence="15 32">
    <name type="scientific">Xanthomonas citri pv. fuscans</name>
    <dbReference type="NCBI Taxonomy" id="366649"/>
    <lineage>
        <taxon>Bacteria</taxon>
        <taxon>Pseudomonadati</taxon>
        <taxon>Pseudomonadota</taxon>
        <taxon>Gammaproteobacteria</taxon>
        <taxon>Lysobacterales</taxon>
        <taxon>Lysobacteraceae</taxon>
        <taxon>Xanthomonas</taxon>
    </lineage>
</organism>
<evidence type="ECO:0000313" key="7">
    <source>
        <dbReference type="EMBL" id="KKW48518.1"/>
    </source>
</evidence>
<dbReference type="GO" id="GO:0003677">
    <property type="term" value="F:DNA binding"/>
    <property type="evidence" value="ECO:0007669"/>
    <property type="project" value="UniProtKB-UniRule"/>
</dbReference>
<dbReference type="EMBL" id="JSEY02000043">
    <property type="protein sequence ID" value="KKW48990.1"/>
    <property type="molecule type" value="Genomic_DNA"/>
</dbReference>
<evidence type="ECO:0000313" key="9">
    <source>
        <dbReference type="EMBL" id="KKW48603.1"/>
    </source>
</evidence>
<evidence type="ECO:0000313" key="15">
    <source>
        <dbReference type="EMBL" id="KKW48650.1"/>
    </source>
</evidence>
<protein>
    <recommendedName>
        <fullName evidence="6">Mutator family transposase</fullName>
    </recommendedName>
</protein>
<evidence type="ECO:0000313" key="16">
    <source>
        <dbReference type="EMBL" id="KKW48662.1"/>
    </source>
</evidence>
<dbReference type="EMBL" id="JSEY02000004">
    <property type="protein sequence ID" value="KKW49112.1"/>
    <property type="molecule type" value="Genomic_DNA"/>
</dbReference>
<evidence type="ECO:0000313" key="11">
    <source>
        <dbReference type="EMBL" id="KKW48618.1"/>
    </source>
</evidence>
<dbReference type="EMBL" id="JSEY02000123">
    <property type="protein sequence ID" value="KKW48603.1"/>
    <property type="molecule type" value="Genomic_DNA"/>
</dbReference>
<accession>A0AB34SPY8</accession>
<comment type="function">
    <text evidence="1 6">Required for the transposition of the insertion element.</text>
</comment>
<dbReference type="EMBL" id="JSEY02000114">
    <property type="protein sequence ID" value="KKW48627.1"/>
    <property type="molecule type" value="Genomic_DNA"/>
</dbReference>
<evidence type="ECO:0000313" key="27">
    <source>
        <dbReference type="EMBL" id="KKW48997.1"/>
    </source>
</evidence>
<dbReference type="EMBL" id="JSEY02000070">
    <property type="protein sequence ID" value="KKW48852.1"/>
    <property type="molecule type" value="Genomic_DNA"/>
</dbReference>
<dbReference type="EMBL" id="JSEY02000132">
    <property type="protein sequence ID" value="KKW48577.1"/>
    <property type="molecule type" value="Genomic_DNA"/>
</dbReference>
<dbReference type="EMBL" id="JSEY02000119">
    <property type="protein sequence ID" value="KKW48614.1"/>
    <property type="molecule type" value="Genomic_DNA"/>
</dbReference>
<reference evidence="32" key="2">
    <citation type="submission" date="2015-04" db="EMBL/GenBank/DDBJ databases">
        <title>Genome sequencing of pathogens of bean.</title>
        <authorList>
            <person name="Harrison J."/>
            <person name="Aritua V."/>
            <person name="Sapp M."/>
            <person name="Smith J."/>
            <person name="Studholme D.J."/>
        </authorList>
    </citation>
    <scope>NUCLEOTIDE SEQUENCE [LARGE SCALE GENOMIC DNA]</scope>
    <source>
        <strain evidence="32">NCPPB 1058</strain>
    </source>
</reference>
<dbReference type="PANTHER" id="PTHR33217:SF5">
    <property type="entry name" value="MUTATOR FAMILY TRANSPOSASE"/>
    <property type="match status" value="1"/>
</dbReference>
<dbReference type="EMBL" id="JSEY02000109">
    <property type="protein sequence ID" value="KKW48650.1"/>
    <property type="molecule type" value="Genomic_DNA"/>
</dbReference>
<dbReference type="EMBL" id="JSEY02000084">
    <property type="protein sequence ID" value="KKW48769.1"/>
    <property type="molecule type" value="Genomic_DNA"/>
</dbReference>
<feature type="non-terminal residue" evidence="15">
    <location>
        <position position="1"/>
    </location>
</feature>
<evidence type="ECO:0000313" key="19">
    <source>
        <dbReference type="EMBL" id="KKW48817.1"/>
    </source>
</evidence>
<evidence type="ECO:0000313" key="30">
    <source>
        <dbReference type="EMBL" id="KKW49042.1"/>
    </source>
</evidence>
<evidence type="ECO:0000313" key="17">
    <source>
        <dbReference type="EMBL" id="KKW48769.1"/>
    </source>
</evidence>
<proteinExistence type="inferred from homology"/>
<reference evidence="15" key="3">
    <citation type="submission" date="2015-04" db="EMBL/GenBank/DDBJ databases">
        <authorList>
            <person name="Harrison J."/>
            <person name="Aritua V."/>
            <person name="Sapp M."/>
            <person name="Smith J."/>
            <person name="Studholme D.J."/>
        </authorList>
    </citation>
    <scope>NUCLEOTIDE SEQUENCE</scope>
    <source>
        <strain evidence="15">NCPPB 1058</strain>
    </source>
</reference>
<evidence type="ECO:0000313" key="22">
    <source>
        <dbReference type="EMBL" id="KKW48852.1"/>
    </source>
</evidence>
<dbReference type="AlphaFoldDB" id="A0AB34SPY8"/>
<evidence type="ECO:0000313" key="31">
    <source>
        <dbReference type="EMBL" id="KKW49112.1"/>
    </source>
</evidence>
<evidence type="ECO:0000313" key="21">
    <source>
        <dbReference type="EMBL" id="KKW48843.1"/>
    </source>
</evidence>
<dbReference type="PANTHER" id="PTHR33217">
    <property type="entry name" value="TRANSPOSASE FOR INSERTION SEQUENCE ELEMENT IS1081"/>
    <property type="match status" value="1"/>
</dbReference>
<evidence type="ECO:0000313" key="8">
    <source>
        <dbReference type="EMBL" id="KKW48577.1"/>
    </source>
</evidence>
<sequence>DAQYPPISQSWRRNWSRLIPFFDYPPEIRKVIYTTNAIESVNMSLRKLTKNRGAFPSDEALMKLFYLALRNITKKWTLPIRDWKAALNRFTIQFEGRLPQR</sequence>
<reference evidence="15" key="1">
    <citation type="journal article" date="2015" name="Front. Microbiol.">
        <title>Genome sequencing reveals a new lineage associated with lablab bean and genetic exchange between pv. and subsp.</title>
        <authorList>
            <person name="Aritua V."/>
            <person name="Harrison J."/>
            <person name="Sapp M."/>
            <person name="Buruchara R."/>
            <person name="Smith J."/>
            <person name="Studholme D.J."/>
        </authorList>
    </citation>
    <scope>NUCLEOTIDE SEQUENCE</scope>
    <source>
        <strain evidence="15">NCPPB 1058</strain>
    </source>
</reference>
<dbReference type="EMBL" id="JSEY02000072">
    <property type="protein sequence ID" value="KKW48842.1"/>
    <property type="molecule type" value="Genomic_DNA"/>
</dbReference>
<name>A0AB34SPY8_XANCI</name>
<dbReference type="EMBL" id="JSEY02000106">
    <property type="protein sequence ID" value="KKW48662.1"/>
    <property type="molecule type" value="Genomic_DNA"/>
</dbReference>
<evidence type="ECO:0000313" key="10">
    <source>
        <dbReference type="EMBL" id="KKW48614.1"/>
    </source>
</evidence>
<evidence type="ECO:0000313" key="29">
    <source>
        <dbReference type="EMBL" id="KKW49027.1"/>
    </source>
</evidence>
<evidence type="ECO:0000256" key="3">
    <source>
        <dbReference type="ARBA" id="ARBA00022578"/>
    </source>
</evidence>
<evidence type="ECO:0000313" key="23">
    <source>
        <dbReference type="EMBL" id="KKW48892.1"/>
    </source>
</evidence>
<evidence type="ECO:0000313" key="13">
    <source>
        <dbReference type="EMBL" id="KKW48633.1"/>
    </source>
</evidence>
<evidence type="ECO:0000313" key="28">
    <source>
        <dbReference type="EMBL" id="KKW49007.1"/>
    </source>
</evidence>
<evidence type="ECO:0000256" key="5">
    <source>
        <dbReference type="ARBA" id="ARBA00023172"/>
    </source>
</evidence>
<evidence type="ECO:0000256" key="4">
    <source>
        <dbReference type="ARBA" id="ARBA00023125"/>
    </source>
</evidence>
<dbReference type="EMBL" id="JSEY02000110">
    <property type="protein sequence ID" value="KKW48641.1"/>
    <property type="molecule type" value="Genomic_DNA"/>
</dbReference>
<evidence type="ECO:0000256" key="2">
    <source>
        <dbReference type="ARBA" id="ARBA00010961"/>
    </source>
</evidence>
<dbReference type="Pfam" id="PF00872">
    <property type="entry name" value="Transposase_mut"/>
    <property type="match status" value="1"/>
</dbReference>
<dbReference type="EMBL" id="JSEY02000062">
    <property type="protein sequence ID" value="KKW48892.1"/>
    <property type="molecule type" value="Genomic_DNA"/>
</dbReference>
<evidence type="ECO:0000313" key="18">
    <source>
        <dbReference type="EMBL" id="KKW48779.1"/>
    </source>
</evidence>
<dbReference type="EMBL" id="JSEY02000030">
    <property type="protein sequence ID" value="KKW49042.1"/>
    <property type="molecule type" value="Genomic_DNA"/>
</dbReference>
<dbReference type="GO" id="GO:0004803">
    <property type="term" value="F:transposase activity"/>
    <property type="evidence" value="ECO:0007669"/>
    <property type="project" value="UniProtKB-UniRule"/>
</dbReference>
<evidence type="ECO:0000313" key="26">
    <source>
        <dbReference type="EMBL" id="KKW48990.1"/>
    </source>
</evidence>
<evidence type="ECO:0000313" key="32">
    <source>
        <dbReference type="Proteomes" id="UP000030585"/>
    </source>
</evidence>
<dbReference type="EMBL" id="JSEY02000112">
    <property type="protein sequence ID" value="KKW48633.1"/>
    <property type="molecule type" value="Genomic_DNA"/>
</dbReference>
<dbReference type="InterPro" id="IPR001207">
    <property type="entry name" value="Transposase_mutator"/>
</dbReference>
<dbReference type="EMBL" id="JSEY02000055">
    <property type="protein sequence ID" value="KKW48932.1"/>
    <property type="molecule type" value="Genomic_DNA"/>
</dbReference>
<dbReference type="EMBL" id="JSEY02000076">
    <property type="protein sequence ID" value="KKW48817.1"/>
    <property type="molecule type" value="Genomic_DNA"/>
</dbReference>
<dbReference type="EMBL" id="JSEY02000041">
    <property type="protein sequence ID" value="KKW48997.1"/>
    <property type="molecule type" value="Genomic_DNA"/>
</dbReference>
<dbReference type="EMBL" id="JSEY02000153">
    <property type="protein sequence ID" value="KKW48518.1"/>
    <property type="molecule type" value="Genomic_DNA"/>
</dbReference>
<dbReference type="EMBL" id="JSEY02000035">
    <property type="protein sequence ID" value="KKW49027.1"/>
    <property type="molecule type" value="Genomic_DNA"/>
</dbReference>
<comment type="caution">
    <text evidence="15">The sequence shown here is derived from an EMBL/GenBank/DDBJ whole genome shotgun (WGS) entry which is preliminary data.</text>
</comment>
<dbReference type="GO" id="GO:0006313">
    <property type="term" value="P:DNA transposition"/>
    <property type="evidence" value="ECO:0007669"/>
    <property type="project" value="UniProtKB-UniRule"/>
</dbReference>